<feature type="domain" description="4Fe-4S ferredoxin-type" evidence="4">
    <location>
        <begin position="34"/>
        <end position="63"/>
    </location>
</feature>
<dbReference type="InterPro" id="IPR017900">
    <property type="entry name" value="4Fe4S_Fe_S_CS"/>
</dbReference>
<dbReference type="Pfam" id="PF13237">
    <property type="entry name" value="Fer4_10"/>
    <property type="match status" value="1"/>
</dbReference>
<protein>
    <submittedName>
        <fullName evidence="5">4Fe-4S ferredoxin</fullName>
    </submittedName>
</protein>
<dbReference type="EMBL" id="PGXC01000003">
    <property type="protein sequence ID" value="PKK91035.1"/>
    <property type="molecule type" value="Genomic_DNA"/>
</dbReference>
<dbReference type="SUPFAM" id="SSF54862">
    <property type="entry name" value="4Fe-4S ferredoxins"/>
    <property type="match status" value="1"/>
</dbReference>
<dbReference type="PROSITE" id="PS00198">
    <property type="entry name" value="4FE4S_FER_1"/>
    <property type="match status" value="1"/>
</dbReference>
<evidence type="ECO:0000259" key="4">
    <source>
        <dbReference type="PROSITE" id="PS51379"/>
    </source>
</evidence>
<accession>A0A2N1PRR6</accession>
<reference evidence="5 6" key="1">
    <citation type="journal article" date="2017" name="ISME J.">
        <title>Potential for microbial H2 and metal transformations associated with novel bacteria and archaea in deep terrestrial subsurface sediments.</title>
        <authorList>
            <person name="Hernsdorf A.W."/>
            <person name="Amano Y."/>
            <person name="Miyakawa K."/>
            <person name="Ise K."/>
            <person name="Suzuki Y."/>
            <person name="Anantharaman K."/>
            <person name="Probst A."/>
            <person name="Burstein D."/>
            <person name="Thomas B.C."/>
            <person name="Banfield J.F."/>
        </authorList>
    </citation>
    <scope>NUCLEOTIDE SEQUENCE [LARGE SCALE GENOMIC DNA]</scope>
    <source>
        <strain evidence="5">HGW-Wallbacteria-1</strain>
    </source>
</reference>
<evidence type="ECO:0000313" key="6">
    <source>
        <dbReference type="Proteomes" id="UP000233256"/>
    </source>
</evidence>
<evidence type="ECO:0000313" key="5">
    <source>
        <dbReference type="EMBL" id="PKK91035.1"/>
    </source>
</evidence>
<gene>
    <name evidence="5" type="ORF">CVV64_04490</name>
</gene>
<dbReference type="PROSITE" id="PS51379">
    <property type="entry name" value="4FE4S_FER_2"/>
    <property type="match status" value="2"/>
</dbReference>
<name>A0A2N1PRR6_9BACT</name>
<dbReference type="AlphaFoldDB" id="A0A2N1PRR6"/>
<keyword evidence="1" id="KW-0479">Metal-binding</keyword>
<feature type="domain" description="4Fe-4S ferredoxin-type" evidence="4">
    <location>
        <begin position="4"/>
        <end position="33"/>
    </location>
</feature>
<sequence length="287" mass="31329">MKRKIIKIDENKCNGCGACIPNCPEGALQIIDGKARLVGDLLCDGLGACLGNCPLGAISVEEREAEPYDEEKVMELVSTQGSSTITAHLSHLADHNQMEFLETALHWLRQKGMKEGEAWMENKKRKPAHSGCAGGCPGSAARDLSARTTAAAEVATRQEKSESSMASALENWPVQLKLINPAAPYLRDADLLICADCVPFAFKDFHKRILAGRKALVFCPKLDENLQEYVEKLAAIFRNQNIQSITLARMEVPCCGGVENIVRKALEASGKNIFVKVYTLSIEGEII</sequence>
<evidence type="ECO:0000256" key="3">
    <source>
        <dbReference type="ARBA" id="ARBA00023014"/>
    </source>
</evidence>
<dbReference type="InterPro" id="IPR052911">
    <property type="entry name" value="Corrinoid_activation_enz"/>
</dbReference>
<comment type="caution">
    <text evidence="5">The sequence shown here is derived from an EMBL/GenBank/DDBJ whole genome shotgun (WGS) entry which is preliminary data.</text>
</comment>
<dbReference type="GO" id="GO:0051536">
    <property type="term" value="F:iron-sulfur cluster binding"/>
    <property type="evidence" value="ECO:0007669"/>
    <property type="project" value="UniProtKB-KW"/>
</dbReference>
<evidence type="ECO:0000256" key="1">
    <source>
        <dbReference type="ARBA" id="ARBA00022723"/>
    </source>
</evidence>
<keyword evidence="2" id="KW-0408">Iron</keyword>
<proteinExistence type="predicted"/>
<dbReference type="InterPro" id="IPR017896">
    <property type="entry name" value="4Fe4S_Fe-S-bd"/>
</dbReference>
<organism evidence="5 6">
    <name type="scientific">Candidatus Wallbacteria bacterium HGW-Wallbacteria-1</name>
    <dbReference type="NCBI Taxonomy" id="2013854"/>
    <lineage>
        <taxon>Bacteria</taxon>
        <taxon>Candidatus Walliibacteriota</taxon>
    </lineage>
</organism>
<keyword evidence="3" id="KW-0411">Iron-sulfur</keyword>
<dbReference type="Proteomes" id="UP000233256">
    <property type="component" value="Unassembled WGS sequence"/>
</dbReference>
<dbReference type="PANTHER" id="PTHR42895:SF1">
    <property type="entry name" value="IRON-SULFUR CLUSTER PROTEIN"/>
    <property type="match status" value="1"/>
</dbReference>
<dbReference type="PANTHER" id="PTHR42895">
    <property type="entry name" value="IRON-SULFUR CLUSTER-BINDING PROTEIN-RELATED"/>
    <property type="match status" value="1"/>
</dbReference>
<dbReference type="GO" id="GO:0046872">
    <property type="term" value="F:metal ion binding"/>
    <property type="evidence" value="ECO:0007669"/>
    <property type="project" value="UniProtKB-KW"/>
</dbReference>
<dbReference type="Gene3D" id="3.30.70.20">
    <property type="match status" value="1"/>
</dbReference>
<evidence type="ECO:0000256" key="2">
    <source>
        <dbReference type="ARBA" id="ARBA00023004"/>
    </source>
</evidence>